<dbReference type="PANTHER" id="PTHR42718">
    <property type="entry name" value="MAJOR FACILITATOR SUPERFAMILY MULTIDRUG TRANSPORTER MFSC"/>
    <property type="match status" value="1"/>
</dbReference>
<feature type="transmembrane region" description="Helical" evidence="7">
    <location>
        <begin position="229"/>
        <end position="249"/>
    </location>
</feature>
<evidence type="ECO:0000256" key="6">
    <source>
        <dbReference type="ARBA" id="ARBA00023136"/>
    </source>
</evidence>
<keyword evidence="10" id="KW-1185">Reference proteome</keyword>
<dbReference type="RefSeq" id="WP_367919784.1">
    <property type="nucleotide sequence ID" value="NZ_BAABAC010000024.1"/>
</dbReference>
<evidence type="ECO:0000259" key="8">
    <source>
        <dbReference type="PROSITE" id="PS50850"/>
    </source>
</evidence>
<evidence type="ECO:0000256" key="5">
    <source>
        <dbReference type="ARBA" id="ARBA00022989"/>
    </source>
</evidence>
<accession>A0ABW3W284</accession>
<evidence type="ECO:0000256" key="7">
    <source>
        <dbReference type="SAM" id="Phobius"/>
    </source>
</evidence>
<feature type="transmembrane region" description="Helical" evidence="7">
    <location>
        <begin position="170"/>
        <end position="191"/>
    </location>
</feature>
<feature type="transmembrane region" description="Helical" evidence="7">
    <location>
        <begin position="17"/>
        <end position="40"/>
    </location>
</feature>
<feature type="transmembrane region" description="Helical" evidence="7">
    <location>
        <begin position="203"/>
        <end position="223"/>
    </location>
</feature>
<keyword evidence="2" id="KW-0813">Transport</keyword>
<organism evidence="9 10">
    <name type="scientific">Nocardioides ginsengisoli</name>
    <dbReference type="NCBI Taxonomy" id="363868"/>
    <lineage>
        <taxon>Bacteria</taxon>
        <taxon>Bacillati</taxon>
        <taxon>Actinomycetota</taxon>
        <taxon>Actinomycetes</taxon>
        <taxon>Propionibacteriales</taxon>
        <taxon>Nocardioidaceae</taxon>
        <taxon>Nocardioides</taxon>
    </lineage>
</organism>
<gene>
    <name evidence="9" type="ORF">ACFQ3F_16680</name>
</gene>
<comment type="subcellular location">
    <subcellularLocation>
        <location evidence="1">Cell membrane</location>
        <topology evidence="1">Multi-pass membrane protein</topology>
    </subcellularLocation>
</comment>
<feature type="domain" description="Major facilitator superfamily (MFS) profile" evidence="8">
    <location>
        <begin position="18"/>
        <end position="462"/>
    </location>
</feature>
<name>A0ABW3W284_9ACTN</name>
<feature type="transmembrane region" description="Helical" evidence="7">
    <location>
        <begin position="299"/>
        <end position="320"/>
    </location>
</feature>
<dbReference type="Gene3D" id="1.20.1720.10">
    <property type="entry name" value="Multidrug resistance protein D"/>
    <property type="match status" value="1"/>
</dbReference>
<keyword evidence="4 7" id="KW-0812">Transmembrane</keyword>
<keyword evidence="6 7" id="KW-0472">Membrane</keyword>
<dbReference type="InterPro" id="IPR004638">
    <property type="entry name" value="EmrB-like"/>
</dbReference>
<evidence type="ECO:0000256" key="4">
    <source>
        <dbReference type="ARBA" id="ARBA00022692"/>
    </source>
</evidence>
<sequence length="478" mass="48464">MEPTCAEVTFGSRTARVVLAAAVLGSSMALLDSTVVNVALHQIGKELDASLGELQWVSNGYLLSLASLTLVGGSLGDRFGRRRIFMLGVLGFAVMSAACGLAPTAPVLIAGRILQGVAAAMLVPGSLAMIQGTFAESDRGRAIGAWSGLGGIATAIGPFVGGWLVQSVSWRWVFLINLPVAVLTLAAARAVPETRDPSVVRGFDVLGALLGALGLGGVTYALIEWRTTPAAALPAAMVGVIAAVAFLVHERRSRNPMLPPSLFTSRQFSAANAMTLLTYAALGGVLFFLVLQLQTVSGFGALRAGLATLPITVIMLLLAGRGGALAGRIGPRLPMTVGPLLCAVGALLLSRVGADLNYWTDVAIPLTVFGLGLAALVAPLTAAVLAAAPAEHAGVASGVNNAVARAGSLIAVAALPLVVGLSGEDYALASAFSAGYHAAMLWCAVLLVGGGVLSFALIRNPGRLSAVPAPPPGRSAHP</sequence>
<dbReference type="CDD" id="cd17321">
    <property type="entry name" value="MFS_MMR_MDR_like"/>
    <property type="match status" value="1"/>
</dbReference>
<evidence type="ECO:0000256" key="2">
    <source>
        <dbReference type="ARBA" id="ARBA00022448"/>
    </source>
</evidence>
<dbReference type="InterPro" id="IPR036259">
    <property type="entry name" value="MFS_trans_sf"/>
</dbReference>
<keyword evidence="5 7" id="KW-1133">Transmembrane helix</keyword>
<feature type="transmembrane region" description="Helical" evidence="7">
    <location>
        <begin position="60"/>
        <end position="77"/>
    </location>
</feature>
<evidence type="ECO:0000313" key="9">
    <source>
        <dbReference type="EMBL" id="MFD1249438.1"/>
    </source>
</evidence>
<dbReference type="Proteomes" id="UP001597229">
    <property type="component" value="Unassembled WGS sequence"/>
</dbReference>
<dbReference type="InterPro" id="IPR020846">
    <property type="entry name" value="MFS_dom"/>
</dbReference>
<evidence type="ECO:0000256" key="3">
    <source>
        <dbReference type="ARBA" id="ARBA00022475"/>
    </source>
</evidence>
<feature type="transmembrane region" description="Helical" evidence="7">
    <location>
        <begin position="332"/>
        <end position="350"/>
    </location>
</feature>
<feature type="transmembrane region" description="Helical" evidence="7">
    <location>
        <begin position="142"/>
        <end position="164"/>
    </location>
</feature>
<feature type="transmembrane region" description="Helical" evidence="7">
    <location>
        <begin position="270"/>
        <end position="293"/>
    </location>
</feature>
<dbReference type="PROSITE" id="PS50850">
    <property type="entry name" value="MFS"/>
    <property type="match status" value="1"/>
</dbReference>
<comment type="caution">
    <text evidence="9">The sequence shown here is derived from an EMBL/GenBank/DDBJ whole genome shotgun (WGS) entry which is preliminary data.</text>
</comment>
<dbReference type="InterPro" id="IPR011701">
    <property type="entry name" value="MFS"/>
</dbReference>
<dbReference type="Pfam" id="PF07690">
    <property type="entry name" value="MFS_1"/>
    <property type="match status" value="2"/>
</dbReference>
<evidence type="ECO:0000313" key="10">
    <source>
        <dbReference type="Proteomes" id="UP001597229"/>
    </source>
</evidence>
<dbReference type="Gene3D" id="1.20.1250.20">
    <property type="entry name" value="MFS general substrate transporter like domains"/>
    <property type="match status" value="1"/>
</dbReference>
<dbReference type="NCBIfam" id="TIGR00711">
    <property type="entry name" value="efflux_EmrB"/>
    <property type="match status" value="1"/>
</dbReference>
<feature type="transmembrane region" description="Helical" evidence="7">
    <location>
        <begin position="362"/>
        <end position="390"/>
    </location>
</feature>
<dbReference type="PANTHER" id="PTHR42718:SF42">
    <property type="entry name" value="EXPORT PROTEIN"/>
    <property type="match status" value="1"/>
</dbReference>
<feature type="transmembrane region" description="Helical" evidence="7">
    <location>
        <begin position="402"/>
        <end position="422"/>
    </location>
</feature>
<evidence type="ECO:0000256" key="1">
    <source>
        <dbReference type="ARBA" id="ARBA00004651"/>
    </source>
</evidence>
<feature type="transmembrane region" description="Helical" evidence="7">
    <location>
        <begin position="109"/>
        <end position="130"/>
    </location>
</feature>
<reference evidence="10" key="1">
    <citation type="journal article" date="2019" name="Int. J. Syst. Evol. Microbiol.">
        <title>The Global Catalogue of Microorganisms (GCM) 10K type strain sequencing project: providing services to taxonomists for standard genome sequencing and annotation.</title>
        <authorList>
            <consortium name="The Broad Institute Genomics Platform"/>
            <consortium name="The Broad Institute Genome Sequencing Center for Infectious Disease"/>
            <person name="Wu L."/>
            <person name="Ma J."/>
        </authorList>
    </citation>
    <scope>NUCLEOTIDE SEQUENCE [LARGE SCALE GENOMIC DNA]</scope>
    <source>
        <strain evidence="10">CCUG 52478</strain>
    </source>
</reference>
<feature type="transmembrane region" description="Helical" evidence="7">
    <location>
        <begin position="84"/>
        <end position="103"/>
    </location>
</feature>
<proteinExistence type="predicted"/>
<dbReference type="EMBL" id="JBHTLX010000021">
    <property type="protein sequence ID" value="MFD1249438.1"/>
    <property type="molecule type" value="Genomic_DNA"/>
</dbReference>
<dbReference type="SUPFAM" id="SSF103473">
    <property type="entry name" value="MFS general substrate transporter"/>
    <property type="match status" value="1"/>
</dbReference>
<feature type="transmembrane region" description="Helical" evidence="7">
    <location>
        <begin position="434"/>
        <end position="458"/>
    </location>
</feature>
<keyword evidence="3" id="KW-1003">Cell membrane</keyword>
<protein>
    <submittedName>
        <fullName evidence="9">MFS transporter</fullName>
    </submittedName>
</protein>